<dbReference type="PANTHER" id="PTHR37829">
    <property type="entry name" value="PHAGE-LIKE ELEMENT PBSX PROTEIN XKDT"/>
    <property type="match status" value="1"/>
</dbReference>
<evidence type="ECO:0000259" key="2">
    <source>
        <dbReference type="Pfam" id="PF26078"/>
    </source>
</evidence>
<dbReference type="Pfam" id="PF26079">
    <property type="entry name" value="Baseplate_J_C"/>
    <property type="match status" value="1"/>
</dbReference>
<name>A0A223D5D7_9BACL</name>
<evidence type="ECO:0000313" key="5">
    <source>
        <dbReference type="Proteomes" id="UP000214688"/>
    </source>
</evidence>
<accession>A0A223D5D7</accession>
<dbReference type="Pfam" id="PF26078">
    <property type="entry name" value="Baseplate_J_M"/>
    <property type="match status" value="1"/>
</dbReference>
<dbReference type="PANTHER" id="PTHR37829:SF3">
    <property type="entry name" value="PROTEIN JAYE-RELATED"/>
    <property type="match status" value="1"/>
</dbReference>
<dbReference type="InterPro" id="IPR052399">
    <property type="entry name" value="Phage_Baseplate_Assmbl_Protein"/>
</dbReference>
<dbReference type="RefSeq" id="WP_094238035.1">
    <property type="nucleotide sequence ID" value="NZ_CP022657.1"/>
</dbReference>
<proteinExistence type="inferred from homology"/>
<feature type="domain" description="Baseplate J-like C-terminal" evidence="3">
    <location>
        <begin position="268"/>
        <end position="358"/>
    </location>
</feature>
<dbReference type="OrthoDB" id="2554267at2"/>
<evidence type="ECO:0000259" key="3">
    <source>
        <dbReference type="Pfam" id="PF26079"/>
    </source>
</evidence>
<reference evidence="4 5" key="1">
    <citation type="journal article" date="2015" name="Int. J. Syst. Evol. Microbiol.">
        <title>Tumebacillus algifaecis sp. nov., isolated from decomposing algal scum.</title>
        <authorList>
            <person name="Wu Y.F."/>
            <person name="Zhang B."/>
            <person name="Xing P."/>
            <person name="Wu Q.L."/>
            <person name="Liu S.J."/>
        </authorList>
    </citation>
    <scope>NUCLEOTIDE SEQUENCE [LARGE SCALE GENOMIC DNA]</scope>
    <source>
        <strain evidence="4 5">THMBR28</strain>
    </source>
</reference>
<dbReference type="InterPro" id="IPR058530">
    <property type="entry name" value="Baseplate_J-like_C"/>
</dbReference>
<dbReference type="EMBL" id="CP022657">
    <property type="protein sequence ID" value="ASS76808.1"/>
    <property type="molecule type" value="Genomic_DNA"/>
</dbReference>
<protein>
    <submittedName>
        <fullName evidence="4">Phage tail protein</fullName>
    </submittedName>
</protein>
<dbReference type="InterPro" id="IPR058531">
    <property type="entry name" value="Baseplate_J_M"/>
</dbReference>
<gene>
    <name evidence="4" type="ORF">CIG75_18920</name>
</gene>
<feature type="domain" description="Baseplate J-like central" evidence="2">
    <location>
        <begin position="182"/>
        <end position="261"/>
    </location>
</feature>
<organism evidence="4 5">
    <name type="scientific">Tumebacillus algifaecis</name>
    <dbReference type="NCBI Taxonomy" id="1214604"/>
    <lineage>
        <taxon>Bacteria</taxon>
        <taxon>Bacillati</taxon>
        <taxon>Bacillota</taxon>
        <taxon>Bacilli</taxon>
        <taxon>Bacillales</taxon>
        <taxon>Alicyclobacillaceae</taxon>
        <taxon>Tumebacillus</taxon>
    </lineage>
</organism>
<dbReference type="Proteomes" id="UP000214688">
    <property type="component" value="Chromosome"/>
</dbReference>
<sequence>MYKHQTYEAILSRMLDRVPGDVDKREGSIIYDALAPAAAEMAQMYVEMDIDKNLSFADTSSGEYLERRTAEFGVTRHAATKARRLGMFSGQGGAPVDVPIGSRFAIGELTYVATSKITTGSFVLECERAGMVGNQQFGALLPIDYLDGLVTAELADVLVPGEDAESDEDLRKRYLATITQQSFGGNAADYKEKIESVPGVGGVKVYPVWQGGGTVKCTIIASDYSVPSATLIDEVQTLIDPEVNQGEGLGLAPIGHVVTITGASAVTINVATTLTLATGTTPGMVQADVEAEVAAYLLSLRTSWKDQQSLVVRISQIEARILNVSGVVDVTGTTLNGTAANITLNSDEIPTLGTVTINV</sequence>
<dbReference type="KEGG" id="tab:CIG75_18920"/>
<evidence type="ECO:0000313" key="4">
    <source>
        <dbReference type="EMBL" id="ASS76808.1"/>
    </source>
</evidence>
<keyword evidence="5" id="KW-1185">Reference proteome</keyword>
<dbReference type="AlphaFoldDB" id="A0A223D5D7"/>
<evidence type="ECO:0000256" key="1">
    <source>
        <dbReference type="ARBA" id="ARBA00038087"/>
    </source>
</evidence>
<comment type="similarity">
    <text evidence="1">Belongs to the Mu gp47/PBSX XkdT family.</text>
</comment>